<evidence type="ECO:0000256" key="3">
    <source>
        <dbReference type="SAM" id="MobiDB-lite"/>
    </source>
</evidence>
<comment type="similarity">
    <text evidence="1">Belongs to the remorin family.</text>
</comment>
<dbReference type="Proteomes" id="UP000230069">
    <property type="component" value="Unassembled WGS sequence"/>
</dbReference>
<evidence type="ECO:0008006" key="8">
    <source>
        <dbReference type="Google" id="ProtNLM"/>
    </source>
</evidence>
<proteinExistence type="inferred from homology"/>
<feature type="region of interest" description="Disordered" evidence="3">
    <location>
        <begin position="79"/>
        <end position="102"/>
    </location>
</feature>
<evidence type="ECO:0000313" key="6">
    <source>
        <dbReference type="EMBL" id="PIA49494.1"/>
    </source>
</evidence>
<dbReference type="InParanoid" id="A0A2G5E147"/>
<feature type="domain" description="Remorin N-terminal" evidence="5">
    <location>
        <begin position="51"/>
        <end position="104"/>
    </location>
</feature>
<dbReference type="Pfam" id="PF03766">
    <property type="entry name" value="Remorin_N"/>
    <property type="match status" value="1"/>
</dbReference>
<feature type="coiled-coil region" evidence="2">
    <location>
        <begin position="121"/>
        <end position="185"/>
    </location>
</feature>
<dbReference type="EMBL" id="KZ305030">
    <property type="protein sequence ID" value="PIA49494.1"/>
    <property type="molecule type" value="Genomic_DNA"/>
</dbReference>
<dbReference type="PANTHER" id="PTHR31775:SF5">
    <property type="entry name" value="REMORIN 1.4"/>
    <property type="match status" value="1"/>
</dbReference>
<dbReference type="InterPro" id="IPR005518">
    <property type="entry name" value="Remorin_N"/>
</dbReference>
<feature type="region of interest" description="Disordered" evidence="3">
    <location>
        <begin position="1"/>
        <end position="50"/>
    </location>
</feature>
<reference evidence="6 7" key="1">
    <citation type="submission" date="2017-09" db="EMBL/GenBank/DDBJ databases">
        <title>WGS assembly of Aquilegia coerulea Goldsmith.</title>
        <authorList>
            <person name="Hodges S."/>
            <person name="Kramer E."/>
            <person name="Nordborg M."/>
            <person name="Tomkins J."/>
            <person name="Borevitz J."/>
            <person name="Derieg N."/>
            <person name="Yan J."/>
            <person name="Mihaltcheva S."/>
            <person name="Hayes R.D."/>
            <person name="Rokhsar D."/>
        </authorList>
    </citation>
    <scope>NUCLEOTIDE SEQUENCE [LARGE SCALE GENOMIC DNA]</scope>
    <source>
        <strain evidence="7">cv. Goldsmith</strain>
    </source>
</reference>
<name>A0A2G5E147_AQUCA</name>
<feature type="compositionally biased region" description="Low complexity" evidence="3">
    <location>
        <begin position="16"/>
        <end position="30"/>
    </location>
</feature>
<dbReference type="Pfam" id="PF03763">
    <property type="entry name" value="Remorin_C"/>
    <property type="match status" value="1"/>
</dbReference>
<evidence type="ECO:0000259" key="4">
    <source>
        <dbReference type="Pfam" id="PF03763"/>
    </source>
</evidence>
<evidence type="ECO:0000256" key="1">
    <source>
        <dbReference type="ARBA" id="ARBA00005711"/>
    </source>
</evidence>
<evidence type="ECO:0000256" key="2">
    <source>
        <dbReference type="SAM" id="Coils"/>
    </source>
</evidence>
<accession>A0A2G5E147</accession>
<dbReference type="OrthoDB" id="684343at2759"/>
<dbReference type="AlphaFoldDB" id="A0A2G5E147"/>
<gene>
    <name evidence="6" type="ORF">AQUCO_01300355v1</name>
</gene>
<sequence>MGEEELKKVESEEVPETVVEPTPTPVAETATPPPPPASTEAPPPAVESTMKDVAEEKAIIPSTPIAEDKVDDSKALAVVDKVPDSTEEKKSGGSHDRDVALSRLETEKKLSLVRAWEDSEKTKAENKAERALSKITSWENTKKANVEAQLKKIEEQLEKKKADYIEKMKNKIALLHKEADEKRAIVIAHKGEELLKAEETAAKHRATNSTPKKLYGCFGK</sequence>
<feature type="domain" description="Remorin C-terminal" evidence="4">
    <location>
        <begin position="108"/>
        <end position="213"/>
    </location>
</feature>
<dbReference type="InterPro" id="IPR005516">
    <property type="entry name" value="Remorin_C"/>
</dbReference>
<feature type="compositionally biased region" description="Pro residues" evidence="3">
    <location>
        <begin position="31"/>
        <end position="45"/>
    </location>
</feature>
<evidence type="ECO:0000313" key="7">
    <source>
        <dbReference type="Proteomes" id="UP000230069"/>
    </source>
</evidence>
<dbReference type="PANTHER" id="PTHR31775">
    <property type="entry name" value="OS02G0117200 PROTEIN"/>
    <property type="match status" value="1"/>
</dbReference>
<feature type="compositionally biased region" description="Basic and acidic residues" evidence="3">
    <location>
        <begin position="81"/>
        <end position="102"/>
    </location>
</feature>
<dbReference type="STRING" id="218851.A0A2G5E147"/>
<organism evidence="6 7">
    <name type="scientific">Aquilegia coerulea</name>
    <name type="common">Rocky mountain columbine</name>
    <dbReference type="NCBI Taxonomy" id="218851"/>
    <lineage>
        <taxon>Eukaryota</taxon>
        <taxon>Viridiplantae</taxon>
        <taxon>Streptophyta</taxon>
        <taxon>Embryophyta</taxon>
        <taxon>Tracheophyta</taxon>
        <taxon>Spermatophyta</taxon>
        <taxon>Magnoliopsida</taxon>
        <taxon>Ranunculales</taxon>
        <taxon>Ranunculaceae</taxon>
        <taxon>Thalictroideae</taxon>
        <taxon>Aquilegia</taxon>
    </lineage>
</organism>
<keyword evidence="2" id="KW-0175">Coiled coil</keyword>
<feature type="compositionally biased region" description="Basic and acidic residues" evidence="3">
    <location>
        <begin position="1"/>
        <end position="11"/>
    </location>
</feature>
<keyword evidence="7" id="KW-1185">Reference proteome</keyword>
<evidence type="ECO:0000259" key="5">
    <source>
        <dbReference type="Pfam" id="PF03766"/>
    </source>
</evidence>
<protein>
    <recommendedName>
        <fullName evidence="8">Remorin C-terminal domain-containing protein</fullName>
    </recommendedName>
</protein>